<dbReference type="SUPFAM" id="SSF55174">
    <property type="entry name" value="Alpha-L RNA-binding motif"/>
    <property type="match status" value="1"/>
</dbReference>
<dbReference type="GO" id="GO:0000455">
    <property type="term" value="P:enzyme-directed rRNA pseudouridine synthesis"/>
    <property type="evidence" value="ECO:0007669"/>
    <property type="project" value="UniProtKB-ARBA"/>
</dbReference>
<evidence type="ECO:0000256" key="1">
    <source>
        <dbReference type="ARBA" id="ARBA00008348"/>
    </source>
</evidence>
<dbReference type="PANTHER" id="PTHR47683">
    <property type="entry name" value="PSEUDOURIDINE SYNTHASE FAMILY PROTEIN-RELATED"/>
    <property type="match status" value="1"/>
</dbReference>
<dbReference type="InterPro" id="IPR036986">
    <property type="entry name" value="S4_RNA-bd_sf"/>
</dbReference>
<dbReference type="EC" id="5.4.99.-" evidence="4"/>
<dbReference type="InterPro" id="IPR020094">
    <property type="entry name" value="TruA/RsuA/RluB/E/F_N"/>
</dbReference>
<dbReference type="InterPro" id="IPR006145">
    <property type="entry name" value="PsdUridine_synth_RsuA/RluA"/>
</dbReference>
<accession>A0A2J0KVH6</accession>
<dbReference type="EMBL" id="PEWV01000061">
    <property type="protein sequence ID" value="PIU41334.1"/>
    <property type="molecule type" value="Genomic_DNA"/>
</dbReference>
<evidence type="ECO:0000313" key="6">
    <source>
        <dbReference type="EMBL" id="PIU41334.1"/>
    </source>
</evidence>
<keyword evidence="2 4" id="KW-0413">Isomerase</keyword>
<dbReference type="CDD" id="cd02870">
    <property type="entry name" value="PseudoU_synth_RsuA_like"/>
    <property type="match status" value="1"/>
</dbReference>
<dbReference type="Gene3D" id="3.10.290.10">
    <property type="entry name" value="RNA-binding S4 domain"/>
    <property type="match status" value="1"/>
</dbReference>
<evidence type="ECO:0000313" key="7">
    <source>
        <dbReference type="Proteomes" id="UP000230052"/>
    </source>
</evidence>
<evidence type="ECO:0000256" key="4">
    <source>
        <dbReference type="RuleBase" id="RU003887"/>
    </source>
</evidence>
<dbReference type="InterPro" id="IPR018496">
    <property type="entry name" value="PsdUridine_synth_RsuA/RluB_CS"/>
</dbReference>
<comment type="caution">
    <text evidence="6">The sequence shown here is derived from an EMBL/GenBank/DDBJ whole genome shotgun (WGS) entry which is preliminary data.</text>
</comment>
<dbReference type="Gene3D" id="3.30.70.1560">
    <property type="entry name" value="Alpha-L RNA-binding motif"/>
    <property type="match status" value="1"/>
</dbReference>
<feature type="domain" description="RNA-binding S4" evidence="5">
    <location>
        <begin position="1"/>
        <end position="62"/>
    </location>
</feature>
<organism evidence="6 7">
    <name type="scientific">Candidatus Aquitaenariimonas noxiae</name>
    <dbReference type="NCBI Taxonomy" id="1974741"/>
    <lineage>
        <taxon>Bacteria</taxon>
        <taxon>Pseudomonadati</taxon>
        <taxon>Candidatus Omnitrophota</taxon>
        <taxon>Candidatus Aquitaenariimonas</taxon>
    </lineage>
</organism>
<dbReference type="NCBIfam" id="TIGR00093">
    <property type="entry name" value="pseudouridine synthase"/>
    <property type="match status" value="1"/>
</dbReference>
<dbReference type="Gene3D" id="3.30.70.580">
    <property type="entry name" value="Pseudouridine synthase I, catalytic domain, N-terminal subdomain"/>
    <property type="match status" value="1"/>
</dbReference>
<name>A0A2J0KVH6_9BACT</name>
<dbReference type="InterPro" id="IPR002942">
    <property type="entry name" value="S4_RNA-bd"/>
</dbReference>
<evidence type="ECO:0000259" key="5">
    <source>
        <dbReference type="SMART" id="SM00363"/>
    </source>
</evidence>
<gene>
    <name evidence="6" type="ORF">COS99_06105</name>
</gene>
<dbReference type="AlphaFoldDB" id="A0A2J0KVH6"/>
<dbReference type="InterPro" id="IPR050343">
    <property type="entry name" value="RsuA_PseudoU_synthase"/>
</dbReference>
<comment type="similarity">
    <text evidence="1 4">Belongs to the pseudouridine synthase RsuA family.</text>
</comment>
<dbReference type="SMART" id="SM00363">
    <property type="entry name" value="S4"/>
    <property type="match status" value="1"/>
</dbReference>
<dbReference type="PROSITE" id="PS01149">
    <property type="entry name" value="PSI_RSU"/>
    <property type="match status" value="1"/>
</dbReference>
<dbReference type="CDD" id="cd00165">
    <property type="entry name" value="S4"/>
    <property type="match status" value="1"/>
</dbReference>
<dbReference type="Pfam" id="PF00849">
    <property type="entry name" value="PseudoU_synth_2"/>
    <property type="match status" value="1"/>
</dbReference>
<evidence type="ECO:0000256" key="2">
    <source>
        <dbReference type="ARBA" id="ARBA00023235"/>
    </source>
</evidence>
<dbReference type="PANTHER" id="PTHR47683:SF2">
    <property type="entry name" value="RNA-BINDING S4 DOMAIN-CONTAINING PROTEIN"/>
    <property type="match status" value="1"/>
</dbReference>
<reference evidence="6 7" key="1">
    <citation type="submission" date="2017-09" db="EMBL/GenBank/DDBJ databases">
        <title>Depth-based differentiation of microbial function through sediment-hosted aquifers and enrichment of novel symbionts in the deep terrestrial subsurface.</title>
        <authorList>
            <person name="Probst A.J."/>
            <person name="Ladd B."/>
            <person name="Jarett J.K."/>
            <person name="Geller-Mcgrath D.E."/>
            <person name="Sieber C.M."/>
            <person name="Emerson J.B."/>
            <person name="Anantharaman K."/>
            <person name="Thomas B.C."/>
            <person name="Malmstrom R."/>
            <person name="Stieglmeier M."/>
            <person name="Klingl A."/>
            <person name="Woyke T."/>
            <person name="Ryan C.M."/>
            <person name="Banfield J.F."/>
        </authorList>
    </citation>
    <scope>NUCLEOTIDE SEQUENCE [LARGE SCALE GENOMIC DNA]</scope>
    <source>
        <strain evidence="6">CG07_land_8_20_14_0_80_42_15</strain>
    </source>
</reference>
<dbReference type="PROSITE" id="PS50889">
    <property type="entry name" value="S4"/>
    <property type="match status" value="1"/>
</dbReference>
<dbReference type="Pfam" id="PF01479">
    <property type="entry name" value="S4"/>
    <property type="match status" value="1"/>
</dbReference>
<dbReference type="InterPro" id="IPR020103">
    <property type="entry name" value="PsdUridine_synth_cat_dom_sf"/>
</dbReference>
<protein>
    <recommendedName>
        <fullName evidence="4">Pseudouridine synthase</fullName>
        <ecNumber evidence="4">5.4.99.-</ecNumber>
    </recommendedName>
</protein>
<dbReference type="InterPro" id="IPR000748">
    <property type="entry name" value="PsdUridine_synth_RsuA/RluB/E/F"/>
</dbReference>
<dbReference type="SUPFAM" id="SSF55120">
    <property type="entry name" value="Pseudouridine synthase"/>
    <property type="match status" value="1"/>
</dbReference>
<proteinExistence type="inferred from homology"/>
<dbReference type="InterPro" id="IPR042092">
    <property type="entry name" value="PsdUridine_s_RsuA/RluB/E/F_cat"/>
</dbReference>
<sequence length="236" mass="26453">MNLNIFIANSGFCSRRNAGLLVKEGKAKVNGKVVYEPWYEVKESDSVVIGSKNLNLKESLYILFNKPKGVTTTLKDRFANKKIKDFIPAKLGRLYPVGRLDKDSSGLIILTNDGNLCHKLTHPKFEIEKGYIVLVKGKMNDVLLEELKNGIKNGNDVLKVKSVSIEESSGEETRIKVVIGEGKKRHIRRMLGSLGFPVIELKRIKIGNLELGSLKEGGFKAINKDEIYKLALNERR</sequence>
<dbReference type="Proteomes" id="UP000230052">
    <property type="component" value="Unassembled WGS sequence"/>
</dbReference>
<keyword evidence="3" id="KW-0694">RNA-binding</keyword>
<evidence type="ECO:0000256" key="3">
    <source>
        <dbReference type="PROSITE-ProRule" id="PRU00182"/>
    </source>
</evidence>
<dbReference type="GO" id="GO:0120159">
    <property type="term" value="F:rRNA pseudouridine synthase activity"/>
    <property type="evidence" value="ECO:0007669"/>
    <property type="project" value="UniProtKB-ARBA"/>
</dbReference>
<dbReference type="GO" id="GO:0003723">
    <property type="term" value="F:RNA binding"/>
    <property type="evidence" value="ECO:0007669"/>
    <property type="project" value="UniProtKB-KW"/>
</dbReference>